<dbReference type="AlphaFoldDB" id="A0A9P7MAL0"/>
<organism evidence="4 5">
    <name type="scientific">Claviceps pazoutovae</name>
    <dbReference type="NCBI Taxonomy" id="1649127"/>
    <lineage>
        <taxon>Eukaryota</taxon>
        <taxon>Fungi</taxon>
        <taxon>Dikarya</taxon>
        <taxon>Ascomycota</taxon>
        <taxon>Pezizomycotina</taxon>
        <taxon>Sordariomycetes</taxon>
        <taxon>Hypocreomycetidae</taxon>
        <taxon>Hypocreales</taxon>
        <taxon>Clavicipitaceae</taxon>
        <taxon>Claviceps</taxon>
    </lineage>
</organism>
<feature type="active site" description="Proton donor/acceptor" evidence="2">
    <location>
        <position position="115"/>
    </location>
</feature>
<evidence type="ECO:0000256" key="1">
    <source>
        <dbReference type="ARBA" id="ARBA00022801"/>
    </source>
</evidence>
<evidence type="ECO:0000256" key="2">
    <source>
        <dbReference type="PIRSR" id="PIRSR613078-1"/>
    </source>
</evidence>
<evidence type="ECO:0000256" key="3">
    <source>
        <dbReference type="PIRSR" id="PIRSR613078-2"/>
    </source>
</evidence>
<feature type="binding site" evidence="3">
    <location>
        <begin position="29"/>
        <end position="36"/>
    </location>
    <ligand>
        <name>substrate</name>
    </ligand>
</feature>
<dbReference type="GO" id="GO:0004331">
    <property type="term" value="F:fructose-2,6-bisphosphate 2-phosphatase activity"/>
    <property type="evidence" value="ECO:0007669"/>
    <property type="project" value="TreeGrafter"/>
</dbReference>
<dbReference type="InterPro" id="IPR013078">
    <property type="entry name" value="His_Pase_superF_clade-1"/>
</dbReference>
<proteinExistence type="predicted"/>
<dbReference type="GO" id="GO:0005829">
    <property type="term" value="C:cytosol"/>
    <property type="evidence" value="ECO:0007669"/>
    <property type="project" value="TreeGrafter"/>
</dbReference>
<reference evidence="4 5" key="1">
    <citation type="journal article" date="2020" name="bioRxiv">
        <title>Whole genome comparisons of ergot fungi reveals the divergence and evolution of species within the genus Claviceps are the result of varying mechanisms driving genome evolution and host range expansion.</title>
        <authorList>
            <person name="Wyka S.A."/>
            <person name="Mondo S.J."/>
            <person name="Liu M."/>
            <person name="Dettman J."/>
            <person name="Nalam V."/>
            <person name="Broders K.D."/>
        </authorList>
    </citation>
    <scope>NUCLEOTIDE SEQUENCE [LARGE SCALE GENOMIC DNA]</scope>
    <source>
        <strain evidence="4 5">CCC 1485</strain>
    </source>
</reference>
<protein>
    <submittedName>
        <fullName evidence="4">Uncharacterized protein</fullName>
    </submittedName>
</protein>
<dbReference type="PANTHER" id="PTHR46517">
    <property type="entry name" value="FRUCTOSE-2,6-BISPHOSPHATASE TIGAR"/>
    <property type="match status" value="1"/>
</dbReference>
<dbReference type="InterPro" id="IPR029033">
    <property type="entry name" value="His_PPase_superfam"/>
</dbReference>
<feature type="active site" description="Tele-phosphohistidine intermediate" evidence="2">
    <location>
        <position position="30"/>
    </location>
</feature>
<dbReference type="Gene3D" id="3.40.50.1240">
    <property type="entry name" value="Phosphoglycerate mutase-like"/>
    <property type="match status" value="1"/>
</dbReference>
<keyword evidence="1" id="KW-0378">Hydrolase</keyword>
<sequence>MPSQVVDFRPPDYGSHNSSLRSMHLLFIRHAESVDNVAGLYGGSRDAALTAHGVLQTRRLAAGLLEAGLDIRHVLSSPLQRAAKTAKAICDAFNEASLDANWHVLSATHLPELREKHFGNWEGVQYAPATSTVLRPPQTGAETPDEMKTRAAGFLDQNLWPIIVQTLDIDSEKACVVVVSHGIMLGFLTQTLASKLARISSTGLGVAQLSSQRTSWSNTGFLDMKLTRIPATSSVVVQDLGPWSSLNSSVSSTNCTKHLVCLRKTRGGIGSAAHDERQKTLENFFPPSSRKRKAGDLKT</sequence>
<evidence type="ECO:0000313" key="4">
    <source>
        <dbReference type="EMBL" id="KAG5935438.1"/>
    </source>
</evidence>
<gene>
    <name evidence="4" type="ORF">E4U60_003173</name>
</gene>
<dbReference type="SMART" id="SM00855">
    <property type="entry name" value="PGAM"/>
    <property type="match status" value="1"/>
</dbReference>
<dbReference type="InterPro" id="IPR051695">
    <property type="entry name" value="Phosphoglycerate_Mutase"/>
</dbReference>
<accession>A0A9P7MAL0</accession>
<dbReference type="PANTHER" id="PTHR46517:SF1">
    <property type="entry name" value="FRUCTOSE-2,6-BISPHOSPHATASE TIGAR"/>
    <property type="match status" value="1"/>
</dbReference>
<comment type="caution">
    <text evidence="4">The sequence shown here is derived from an EMBL/GenBank/DDBJ whole genome shotgun (WGS) entry which is preliminary data.</text>
</comment>
<dbReference type="Proteomes" id="UP000706124">
    <property type="component" value="Unassembled WGS sequence"/>
</dbReference>
<dbReference type="Pfam" id="PF00300">
    <property type="entry name" value="His_Phos_1"/>
    <property type="match status" value="1"/>
</dbReference>
<dbReference type="GO" id="GO:0043456">
    <property type="term" value="P:regulation of pentose-phosphate shunt"/>
    <property type="evidence" value="ECO:0007669"/>
    <property type="project" value="TreeGrafter"/>
</dbReference>
<feature type="binding site" evidence="3">
    <location>
        <position position="81"/>
    </location>
    <ligand>
        <name>substrate</name>
    </ligand>
</feature>
<name>A0A9P7MAL0_9HYPO</name>
<keyword evidence="5" id="KW-1185">Reference proteome</keyword>
<dbReference type="CDD" id="cd07067">
    <property type="entry name" value="HP_PGM_like"/>
    <property type="match status" value="1"/>
</dbReference>
<dbReference type="SUPFAM" id="SSF53254">
    <property type="entry name" value="Phosphoglycerate mutase-like"/>
    <property type="match status" value="1"/>
</dbReference>
<dbReference type="EMBL" id="SRPO01000257">
    <property type="protein sequence ID" value="KAG5935438.1"/>
    <property type="molecule type" value="Genomic_DNA"/>
</dbReference>
<dbReference type="GO" id="GO:0045820">
    <property type="term" value="P:negative regulation of glycolytic process"/>
    <property type="evidence" value="ECO:0007669"/>
    <property type="project" value="TreeGrafter"/>
</dbReference>
<dbReference type="OrthoDB" id="354304at2759"/>
<evidence type="ECO:0000313" key="5">
    <source>
        <dbReference type="Proteomes" id="UP000706124"/>
    </source>
</evidence>